<evidence type="ECO:0000256" key="1">
    <source>
        <dbReference type="SAM" id="MobiDB-lite"/>
    </source>
</evidence>
<evidence type="ECO:0000313" key="2">
    <source>
        <dbReference type="EMBL" id="PUT49375.1"/>
    </source>
</evidence>
<proteinExistence type="predicted"/>
<accession>A0A3A5LHA6</accession>
<dbReference type="Proteomes" id="UP000306421">
    <property type="component" value="Unassembled WGS sequence"/>
</dbReference>
<reference evidence="3 6" key="3">
    <citation type="submission" date="2018-09" db="EMBL/GenBank/DDBJ databases">
        <title>Draft genome sequences of Legionella taurinensis isolated from water samples.</title>
        <authorList>
            <person name="Chakeri A."/>
            <person name="Allerberger F."/>
            <person name="Kundi M."/>
            <person name="Ruppitsch W."/>
            <person name="Schmid D."/>
        </authorList>
    </citation>
    <scope>NUCLEOTIDE SEQUENCE [LARGE SCALE GENOMIC DNA]</scope>
    <source>
        <strain evidence="3 6">4570-18-6</strain>
    </source>
</reference>
<feature type="compositionally biased region" description="Low complexity" evidence="1">
    <location>
        <begin position="471"/>
        <end position="486"/>
    </location>
</feature>
<protein>
    <recommendedName>
        <fullName evidence="8">Coiled coil domain-containing protein</fullName>
    </recommendedName>
</protein>
<name>A0A3A5LHA6_9GAMM</name>
<organism evidence="3 6">
    <name type="scientific">Legionella taurinensis</name>
    <dbReference type="NCBI Taxonomy" id="70611"/>
    <lineage>
        <taxon>Bacteria</taxon>
        <taxon>Pseudomonadati</taxon>
        <taxon>Pseudomonadota</taxon>
        <taxon>Gammaproteobacteria</taxon>
        <taxon>Legionellales</taxon>
        <taxon>Legionellaceae</taxon>
        <taxon>Legionella</taxon>
    </lineage>
</organism>
<evidence type="ECO:0000313" key="6">
    <source>
        <dbReference type="Proteomes" id="UP000270757"/>
    </source>
</evidence>
<dbReference type="EMBL" id="QZWB01000001">
    <property type="protein sequence ID" value="RJT49265.1"/>
    <property type="molecule type" value="Genomic_DNA"/>
</dbReference>
<reference evidence="4 7" key="2">
    <citation type="submission" date="2018-04" db="EMBL/GenBank/DDBJ databases">
        <title>Whole genome sequence comparison of clinical and drinking water Legionella pneumophila isolates.</title>
        <authorList>
            <person name="Garner E."/>
        </authorList>
    </citation>
    <scope>NUCLEOTIDE SEQUENCE [LARGE SCALE GENOMIC DNA]</scope>
    <source>
        <strain evidence="4 7">WH02</strain>
    </source>
</reference>
<keyword evidence="5" id="KW-1185">Reference proteome</keyword>
<feature type="region of interest" description="Disordered" evidence="1">
    <location>
        <begin position="465"/>
        <end position="486"/>
    </location>
</feature>
<evidence type="ECO:0000313" key="5">
    <source>
        <dbReference type="Proteomes" id="UP000251035"/>
    </source>
</evidence>
<dbReference type="Proteomes" id="UP000251035">
    <property type="component" value="Unassembled WGS sequence"/>
</dbReference>
<evidence type="ECO:0008006" key="8">
    <source>
        <dbReference type="Google" id="ProtNLM"/>
    </source>
</evidence>
<gene>
    <name evidence="3" type="ORF">D6J04_01025</name>
    <name evidence="2" type="ORF">DB745_01340</name>
    <name evidence="4" type="ORF">DIZ81_01335</name>
</gene>
<dbReference type="EMBL" id="QCXM01000001">
    <property type="protein sequence ID" value="PUT49375.1"/>
    <property type="molecule type" value="Genomic_DNA"/>
</dbReference>
<dbReference type="EMBL" id="QFGG01000001">
    <property type="protein sequence ID" value="TID46740.1"/>
    <property type="molecule type" value="Genomic_DNA"/>
</dbReference>
<comment type="caution">
    <text evidence="3">The sequence shown here is derived from an EMBL/GenBank/DDBJ whole genome shotgun (WGS) entry which is preliminary data.</text>
</comment>
<evidence type="ECO:0000313" key="7">
    <source>
        <dbReference type="Proteomes" id="UP000306421"/>
    </source>
</evidence>
<feature type="region of interest" description="Disordered" evidence="1">
    <location>
        <begin position="438"/>
        <end position="457"/>
    </location>
</feature>
<dbReference type="OrthoDB" id="5651348at2"/>
<dbReference type="AlphaFoldDB" id="A0A3A5LHA6"/>
<dbReference type="GeneID" id="48948026"/>
<reference evidence="2 5" key="1">
    <citation type="submission" date="2018-04" db="EMBL/GenBank/DDBJ databases">
        <title>Whole genome sequence comparison of clinical and drinking water Legionella pneumophila isolates associated with the Flint Water Crisis.</title>
        <authorList>
            <person name="Garner E."/>
            <person name="Brown C."/>
            <person name="Schwake O."/>
            <person name="Coil D."/>
            <person name="Jospin G."/>
            <person name="Eisen J."/>
            <person name="Edwards M."/>
            <person name="Pruden A."/>
        </authorList>
    </citation>
    <scope>NUCLEOTIDE SEQUENCE [LARGE SCALE GENOMIC DNA]</scope>
    <source>
        <strain evidence="2 5">Genessee03</strain>
    </source>
</reference>
<evidence type="ECO:0000313" key="4">
    <source>
        <dbReference type="EMBL" id="TID46740.1"/>
    </source>
</evidence>
<dbReference type="RefSeq" id="WP_108290563.1">
    <property type="nucleotide sequence ID" value="NZ_CAAAIR010000001.1"/>
</dbReference>
<evidence type="ECO:0000313" key="3">
    <source>
        <dbReference type="EMBL" id="RJT49265.1"/>
    </source>
</evidence>
<sequence>MPLPTFVPFGKLRNYLNAEKELIKHFGPRAEEVYFEMYSDSVNFNAGLTGIGAFDAFSQSRMQKVTDFGKLKLPNGSTLDEKLNATTPEVTAVKTQLEDALKADQNLSNAIKAFNRQAKALNAIVTDNLPKNLAKNNAQSASFNPEAVGSELHKLQSEATKAIKAQHQLELNKLEALFKDTTFVNNLKTSLGVTDVDLPEVQKGMTDALKKRQGEDLDKFEKAVKGDMDKLYKASQDEYFRISFLADLYRNKQNKAAIDALAEKNRKTQESTAIHVGIDANKGLATFKNVRVEDLKGFLSYTGRQINIEEQKGKDNKSETVLTMTLPKWGLNYYYGSEDKVLGDMTTIAAAVRACGHDSIVMDVNYKSYQTNSKGEPDNKHVMDLARKAYEGALKAGFPPDKITINVNGEAKKANELFAEYPNRLKLMEDKAVTDNQRREQYVKRASGPEATRDFKDRITKIAEAQEKAEAQQQQQQQTTQQLPAP</sequence>
<dbReference type="Proteomes" id="UP000270757">
    <property type="component" value="Unassembled WGS sequence"/>
</dbReference>